<dbReference type="InterPro" id="IPR042190">
    <property type="entry name" value="KLRG1"/>
</dbReference>
<evidence type="ECO:0000313" key="5">
    <source>
        <dbReference type="Proteomes" id="UP000555649"/>
    </source>
</evidence>
<keyword evidence="2" id="KW-0430">Lectin</keyword>
<dbReference type="GO" id="GO:0016020">
    <property type="term" value="C:membrane"/>
    <property type="evidence" value="ECO:0007669"/>
    <property type="project" value="UniProtKB-SubCell"/>
</dbReference>
<dbReference type="InterPro" id="IPR001304">
    <property type="entry name" value="C-type_lectin-like"/>
</dbReference>
<feature type="non-terminal residue" evidence="4">
    <location>
        <position position="1"/>
    </location>
</feature>
<dbReference type="PANTHER" id="PTHR47648">
    <property type="entry name" value="KILLER CELL LECTIN-LIKE RECEPTOR SUBFAMILY G MEMBER 1"/>
    <property type="match status" value="1"/>
</dbReference>
<dbReference type="GO" id="GO:0030246">
    <property type="term" value="F:carbohydrate binding"/>
    <property type="evidence" value="ECO:0007669"/>
    <property type="project" value="UniProtKB-KW"/>
</dbReference>
<accession>A0A7L0GAE6</accession>
<name>A0A7L0GAE6_HERCA</name>
<reference evidence="4 5" key="1">
    <citation type="submission" date="2019-09" db="EMBL/GenBank/DDBJ databases">
        <title>Bird 10,000 Genomes (B10K) Project - Family phase.</title>
        <authorList>
            <person name="Zhang G."/>
        </authorList>
    </citation>
    <scope>NUCLEOTIDE SEQUENCE [LARGE SCALE GENOMIC DNA]</scope>
    <source>
        <strain evidence="4">B10K-DU-005-78</strain>
        <tissue evidence="4">Mixed tissue sample</tissue>
    </source>
</reference>
<dbReference type="InterPro" id="IPR016186">
    <property type="entry name" value="C-type_lectin-like/link_sf"/>
</dbReference>
<dbReference type="AlphaFoldDB" id="A0A7L0GAE6"/>
<sequence length="124" mass="14012">FADCPCPRCPEQWVAYGGSCYFFSKERKDWHSSRQFCWAQGAHLLVINGTGETDFFHIIHIKSHWIGLQNNTGGSWVWEDGSKLSSKKVLSNSFVQNCTVLMEGAIHASSCEILAPWICEKSLQ</sequence>
<dbReference type="EMBL" id="VXAJ01000094">
    <property type="protein sequence ID" value="NXK04986.1"/>
    <property type="molecule type" value="Genomic_DNA"/>
</dbReference>
<keyword evidence="5" id="KW-1185">Reference proteome</keyword>
<dbReference type="SUPFAM" id="SSF56436">
    <property type="entry name" value="C-type lectin-like"/>
    <property type="match status" value="1"/>
</dbReference>
<dbReference type="CDD" id="cd03593">
    <property type="entry name" value="CLECT_NK_receptors_like"/>
    <property type="match status" value="1"/>
</dbReference>
<evidence type="ECO:0000256" key="2">
    <source>
        <dbReference type="ARBA" id="ARBA00022734"/>
    </source>
</evidence>
<dbReference type="Proteomes" id="UP000555649">
    <property type="component" value="Unassembled WGS sequence"/>
</dbReference>
<evidence type="ECO:0000256" key="1">
    <source>
        <dbReference type="ARBA" id="ARBA00004167"/>
    </source>
</evidence>
<feature type="domain" description="C-type lectin" evidence="3">
    <location>
        <begin position="16"/>
        <end position="120"/>
    </location>
</feature>
<protein>
    <submittedName>
        <fullName evidence="4">KLRG1 protein</fullName>
    </submittedName>
</protein>
<dbReference type="PROSITE" id="PS50041">
    <property type="entry name" value="C_TYPE_LECTIN_2"/>
    <property type="match status" value="1"/>
</dbReference>
<dbReference type="InterPro" id="IPR016187">
    <property type="entry name" value="CTDL_fold"/>
</dbReference>
<dbReference type="SMART" id="SM00034">
    <property type="entry name" value="CLECT"/>
    <property type="match status" value="1"/>
</dbReference>
<evidence type="ECO:0000313" key="4">
    <source>
        <dbReference type="EMBL" id="NXK04986.1"/>
    </source>
</evidence>
<dbReference type="Pfam" id="PF00059">
    <property type="entry name" value="Lectin_C"/>
    <property type="match status" value="1"/>
</dbReference>
<organism evidence="4 5">
    <name type="scientific">Herpetotheres cachinnans</name>
    <name type="common">Laughing falcon</name>
    <name type="synonym">Falco cachinnans</name>
    <dbReference type="NCBI Taxonomy" id="56343"/>
    <lineage>
        <taxon>Eukaryota</taxon>
        <taxon>Metazoa</taxon>
        <taxon>Chordata</taxon>
        <taxon>Craniata</taxon>
        <taxon>Vertebrata</taxon>
        <taxon>Euteleostomi</taxon>
        <taxon>Archelosauria</taxon>
        <taxon>Archosauria</taxon>
        <taxon>Dinosauria</taxon>
        <taxon>Saurischia</taxon>
        <taxon>Theropoda</taxon>
        <taxon>Coelurosauria</taxon>
        <taxon>Aves</taxon>
        <taxon>Neognathae</taxon>
        <taxon>Neoaves</taxon>
        <taxon>Telluraves</taxon>
        <taxon>Australaves</taxon>
        <taxon>Falconiformes</taxon>
        <taxon>Falconidae</taxon>
        <taxon>Herpetotheres</taxon>
    </lineage>
</organism>
<gene>
    <name evidence="4" type="primary">Klrg1_1</name>
    <name evidence="4" type="ORF">HERCAC_R15664</name>
</gene>
<proteinExistence type="predicted"/>
<comment type="subcellular location">
    <subcellularLocation>
        <location evidence="1">Membrane</location>
        <topology evidence="1">Single-pass membrane protein</topology>
    </subcellularLocation>
</comment>
<dbReference type="InterPro" id="IPR033992">
    <property type="entry name" value="NKR-like_CTLD"/>
</dbReference>
<comment type="caution">
    <text evidence="4">The sequence shown here is derived from an EMBL/GenBank/DDBJ whole genome shotgun (WGS) entry which is preliminary data.</text>
</comment>
<dbReference type="Gene3D" id="3.10.100.10">
    <property type="entry name" value="Mannose-Binding Protein A, subunit A"/>
    <property type="match status" value="1"/>
</dbReference>
<dbReference type="PANTHER" id="PTHR47648:SF1">
    <property type="entry name" value="KILLER CELL LECTIN-LIKE RECEPTOR SUBFAMILY G MEMBER 1"/>
    <property type="match status" value="1"/>
</dbReference>
<evidence type="ECO:0000259" key="3">
    <source>
        <dbReference type="PROSITE" id="PS50041"/>
    </source>
</evidence>
<feature type="non-terminal residue" evidence="4">
    <location>
        <position position="124"/>
    </location>
</feature>